<proteinExistence type="predicted"/>
<accession>A0A221USG2</accession>
<dbReference type="Proteomes" id="UP000204551">
    <property type="component" value="Chromosome"/>
</dbReference>
<dbReference type="AlphaFoldDB" id="A0A221USG2"/>
<dbReference type="SUPFAM" id="SSF55729">
    <property type="entry name" value="Acyl-CoA N-acyltransferases (Nat)"/>
    <property type="match status" value="1"/>
</dbReference>
<organism evidence="1 2">
    <name type="scientific">Arenibacter algicola</name>
    <dbReference type="NCBI Taxonomy" id="616991"/>
    <lineage>
        <taxon>Bacteria</taxon>
        <taxon>Pseudomonadati</taxon>
        <taxon>Bacteroidota</taxon>
        <taxon>Flavobacteriia</taxon>
        <taxon>Flavobacteriales</taxon>
        <taxon>Flavobacteriaceae</taxon>
        <taxon>Arenibacter</taxon>
    </lineage>
</organism>
<keyword evidence="1" id="KW-0808">Transferase</keyword>
<evidence type="ECO:0000313" key="1">
    <source>
        <dbReference type="EMBL" id="ASO04036.1"/>
    </source>
</evidence>
<sequence length="191" mass="22007">MTSQNTHIKIAQSQAEFEGILSLQEQNHIENIPILEKEINGFVTLKHDFGVLKKMSSKAPQYIAINGDNVVGYVLTLVRSLKSEFPLLKPMFQEFKDITYKSFALENYSYVISGQVCIDKDSRGLGLLSQMYQQMQVDLSTVYSLCLTEIAVTNKRSLKAHEKIGFRILHTYFDGIQDWHIVVWDWEQNRV</sequence>
<dbReference type="InterPro" id="IPR016181">
    <property type="entry name" value="Acyl_CoA_acyltransferase"/>
</dbReference>
<evidence type="ECO:0000313" key="2">
    <source>
        <dbReference type="Proteomes" id="UP000204551"/>
    </source>
</evidence>
<dbReference type="KEGG" id="aalg:AREALGSMS7_00547"/>
<dbReference type="EMBL" id="CP022515">
    <property type="protein sequence ID" value="ASO04036.1"/>
    <property type="molecule type" value="Genomic_DNA"/>
</dbReference>
<reference evidence="1 2" key="1">
    <citation type="submission" date="2017-07" db="EMBL/GenBank/DDBJ databases">
        <title>Genome Sequence of Arenibacter algicola Strain SMS7 Isolated from a culture of the Diatom Skeletonema marinoi.</title>
        <authorList>
            <person name="Topel M."/>
            <person name="Pinder M.I.M."/>
            <person name="Johansson O.N."/>
            <person name="Kourtchenko O."/>
            <person name="Godhe A."/>
            <person name="Clarke A.K."/>
        </authorList>
    </citation>
    <scope>NUCLEOTIDE SEQUENCE [LARGE SCALE GENOMIC DNA]</scope>
    <source>
        <strain evidence="1 2">SMS7</strain>
    </source>
</reference>
<dbReference type="RefSeq" id="WP_093977151.1">
    <property type="nucleotide sequence ID" value="NZ_CP022515.1"/>
</dbReference>
<gene>
    <name evidence="1" type="ORF">AREALGSMS7_00547</name>
</gene>
<dbReference type="Gene3D" id="3.40.630.30">
    <property type="match status" value="1"/>
</dbReference>
<protein>
    <submittedName>
        <fullName evidence="1">Acetyltransferase</fullName>
    </submittedName>
</protein>
<name>A0A221USG2_9FLAO</name>
<dbReference type="GO" id="GO:0016740">
    <property type="term" value="F:transferase activity"/>
    <property type="evidence" value="ECO:0007669"/>
    <property type="project" value="UniProtKB-KW"/>
</dbReference>